<dbReference type="GO" id="GO:0048488">
    <property type="term" value="P:synaptic vesicle endocytosis"/>
    <property type="evidence" value="ECO:0007669"/>
    <property type="project" value="TreeGrafter"/>
</dbReference>
<dbReference type="PROSITE" id="PS51021">
    <property type="entry name" value="BAR"/>
    <property type="match status" value="1"/>
</dbReference>
<dbReference type="GO" id="GO:0008021">
    <property type="term" value="C:synaptic vesicle"/>
    <property type="evidence" value="ECO:0007669"/>
    <property type="project" value="TreeGrafter"/>
</dbReference>
<feature type="compositionally biased region" description="Polar residues" evidence="8">
    <location>
        <begin position="402"/>
        <end position="413"/>
    </location>
</feature>
<reference evidence="11" key="2">
    <citation type="submission" date="2025-09" db="UniProtKB">
        <authorList>
            <consortium name="Ensembl"/>
        </authorList>
    </citation>
    <scope>IDENTIFICATION</scope>
</reference>
<feature type="region of interest" description="Disordered" evidence="8">
    <location>
        <begin position="326"/>
        <end position="367"/>
    </location>
</feature>
<dbReference type="Pfam" id="PF14604">
    <property type="entry name" value="SH3_9"/>
    <property type="match status" value="1"/>
</dbReference>
<keyword evidence="6" id="KW-0472">Membrane</keyword>
<dbReference type="AlphaFoldDB" id="A0A672N514"/>
<evidence type="ECO:0000313" key="12">
    <source>
        <dbReference type="Proteomes" id="UP000472262"/>
    </source>
</evidence>
<dbReference type="SMART" id="SM00721">
    <property type="entry name" value="BAR"/>
    <property type="match status" value="1"/>
</dbReference>
<keyword evidence="4" id="KW-0963">Cytoplasm</keyword>
<gene>
    <name evidence="11" type="primary">LOC107556781</name>
</gene>
<feature type="compositionally biased region" description="Acidic residues" evidence="8">
    <location>
        <begin position="462"/>
        <end position="473"/>
    </location>
</feature>
<feature type="region of interest" description="Disordered" evidence="8">
    <location>
        <begin position="244"/>
        <end position="313"/>
    </location>
</feature>
<evidence type="ECO:0000256" key="5">
    <source>
        <dbReference type="ARBA" id="ARBA00023054"/>
    </source>
</evidence>
<evidence type="ECO:0000256" key="3">
    <source>
        <dbReference type="ARBA" id="ARBA00022443"/>
    </source>
</evidence>
<evidence type="ECO:0000256" key="1">
    <source>
        <dbReference type="ARBA" id="ARBA00004308"/>
    </source>
</evidence>
<dbReference type="GO" id="GO:0005886">
    <property type="term" value="C:plasma membrane"/>
    <property type="evidence" value="ECO:0007669"/>
    <property type="project" value="TreeGrafter"/>
</dbReference>
<dbReference type="InterPro" id="IPR003017">
    <property type="entry name" value="Amphiphysin_1"/>
</dbReference>
<dbReference type="PRINTS" id="PR00452">
    <property type="entry name" value="SH3DOMAIN"/>
</dbReference>
<dbReference type="CDD" id="cd07611">
    <property type="entry name" value="BAR_Amphiphysin_I_II"/>
    <property type="match status" value="1"/>
</dbReference>
<dbReference type="PRINTS" id="PR01251">
    <property type="entry name" value="AMPHIPHYSIN"/>
</dbReference>
<proteinExistence type="predicted"/>
<feature type="compositionally biased region" description="Basic and acidic residues" evidence="8">
    <location>
        <begin position="563"/>
        <end position="583"/>
    </location>
</feature>
<dbReference type="PANTHER" id="PTHR46514:SF2">
    <property type="entry name" value="AMPHIPHYSIN"/>
    <property type="match status" value="1"/>
</dbReference>
<evidence type="ECO:0000259" key="10">
    <source>
        <dbReference type="PROSITE" id="PS51021"/>
    </source>
</evidence>
<evidence type="ECO:0000256" key="4">
    <source>
        <dbReference type="ARBA" id="ARBA00022490"/>
    </source>
</evidence>
<dbReference type="PRINTS" id="PR01252">
    <property type="entry name" value="AMPHIPHYSIN1"/>
</dbReference>
<evidence type="ECO:0000256" key="2">
    <source>
        <dbReference type="ARBA" id="ARBA00004496"/>
    </source>
</evidence>
<organism evidence="11 12">
    <name type="scientific">Sinocyclocheilus grahami</name>
    <name type="common">Dianchi golden-line fish</name>
    <name type="synonym">Barbus grahami</name>
    <dbReference type="NCBI Taxonomy" id="75366"/>
    <lineage>
        <taxon>Eukaryota</taxon>
        <taxon>Metazoa</taxon>
        <taxon>Chordata</taxon>
        <taxon>Craniata</taxon>
        <taxon>Vertebrata</taxon>
        <taxon>Euteleostomi</taxon>
        <taxon>Actinopterygii</taxon>
        <taxon>Neopterygii</taxon>
        <taxon>Teleostei</taxon>
        <taxon>Ostariophysi</taxon>
        <taxon>Cypriniformes</taxon>
        <taxon>Cyprinidae</taxon>
        <taxon>Cyprininae</taxon>
        <taxon>Sinocyclocheilus</taxon>
    </lineage>
</organism>
<evidence type="ECO:0000256" key="7">
    <source>
        <dbReference type="PROSITE-ProRule" id="PRU00192"/>
    </source>
</evidence>
<keyword evidence="5" id="KW-0175">Coiled coil</keyword>
<dbReference type="InterPro" id="IPR004148">
    <property type="entry name" value="BAR_dom"/>
</dbReference>
<dbReference type="PANTHER" id="PTHR46514">
    <property type="entry name" value="AMPHIPHYSIN"/>
    <property type="match status" value="1"/>
</dbReference>
<comment type="subcellular location">
    <subcellularLocation>
        <location evidence="2">Cytoplasm</location>
    </subcellularLocation>
    <subcellularLocation>
        <location evidence="1">Endomembrane system</location>
    </subcellularLocation>
</comment>
<evidence type="ECO:0000256" key="8">
    <source>
        <dbReference type="SAM" id="MobiDB-lite"/>
    </source>
</evidence>
<feature type="region of interest" description="Disordered" evidence="8">
    <location>
        <begin position="402"/>
        <end position="525"/>
    </location>
</feature>
<feature type="compositionally biased region" description="Polar residues" evidence="8">
    <location>
        <begin position="278"/>
        <end position="295"/>
    </location>
</feature>
<dbReference type="FunFam" id="1.20.1270.60:FF:000013">
    <property type="entry name" value="Amphiphysin isoform 2"/>
    <property type="match status" value="1"/>
</dbReference>
<dbReference type="Gene3D" id="2.30.30.40">
    <property type="entry name" value="SH3 Domains"/>
    <property type="match status" value="1"/>
</dbReference>
<feature type="domain" description="SH3" evidence="9">
    <location>
        <begin position="678"/>
        <end position="750"/>
    </location>
</feature>
<evidence type="ECO:0000256" key="6">
    <source>
        <dbReference type="ARBA" id="ARBA00023136"/>
    </source>
</evidence>
<keyword evidence="3 7" id="KW-0728">SH3 domain</keyword>
<dbReference type="PROSITE" id="PS50002">
    <property type="entry name" value="SH3"/>
    <property type="match status" value="1"/>
</dbReference>
<dbReference type="Pfam" id="PF03114">
    <property type="entry name" value="BAR"/>
    <property type="match status" value="1"/>
</dbReference>
<dbReference type="InterPro" id="IPR027267">
    <property type="entry name" value="AH/BAR_dom_sf"/>
</dbReference>
<accession>A0A672N514</accession>
<evidence type="ECO:0000259" key="9">
    <source>
        <dbReference type="PROSITE" id="PS50002"/>
    </source>
</evidence>
<name>A0A672N514_SINGR</name>
<dbReference type="SUPFAM" id="SSF50044">
    <property type="entry name" value="SH3-domain"/>
    <property type="match status" value="1"/>
</dbReference>
<dbReference type="GO" id="GO:0005543">
    <property type="term" value="F:phospholipid binding"/>
    <property type="evidence" value="ECO:0007669"/>
    <property type="project" value="TreeGrafter"/>
</dbReference>
<protein>
    <submittedName>
        <fullName evidence="11">Amphiphysin-like</fullName>
    </submittedName>
</protein>
<dbReference type="Gene3D" id="1.20.1270.60">
    <property type="entry name" value="Arfaptin homology (AH) domain/BAR domain"/>
    <property type="match status" value="1"/>
</dbReference>
<evidence type="ECO:0000313" key="11">
    <source>
        <dbReference type="Ensembl" id="ENSSGRP00000045364.1"/>
    </source>
</evidence>
<dbReference type="InterPro" id="IPR036028">
    <property type="entry name" value="SH3-like_dom_sf"/>
</dbReference>
<dbReference type="Proteomes" id="UP000472262">
    <property type="component" value="Unassembled WGS sequence"/>
</dbReference>
<feature type="region of interest" description="Disordered" evidence="8">
    <location>
        <begin position="546"/>
        <end position="661"/>
    </location>
</feature>
<keyword evidence="12" id="KW-1185">Reference proteome</keyword>
<feature type="compositionally biased region" description="Low complexity" evidence="8">
    <location>
        <begin position="501"/>
        <end position="513"/>
    </location>
</feature>
<dbReference type="Ensembl" id="ENSSGRT00000048540.1">
    <property type="protein sequence ID" value="ENSSGRP00000045364.1"/>
    <property type="gene ID" value="ENSSGRG00000024307.1"/>
</dbReference>
<reference evidence="11" key="1">
    <citation type="submission" date="2025-08" db="UniProtKB">
        <authorList>
            <consortium name="Ensembl"/>
        </authorList>
    </citation>
    <scope>IDENTIFICATION</scope>
</reference>
<sequence length="750" mass="81938">MAEVKTGIFAKNVQKRLSRAQEKVLQKLGKADETKDEQFEQCVQNFKRQEFEGSRLQREMKAYIAAVKGMQQASRNLTESLHEVYESDWHGKDDVMIIGKNCDVLWEDFHQKLVDSTINTLETYLIQFPDLKIRVAKRSRKLIDYDSARHHLETLQASTMRNEKKTAKAEEDLKKAQRVFDDLNVDLQDELPTLWDSRVGFYVSTFQNVSSLEARFHREISFLCHKLYEVMNKLAEQHSDKMFTIQGAPSDSGPLRLARTPTPPDDDSSDSSPAASPNHTLRPTSPGTHGISSYQLKMGPPKPPPPKATPTKELQQEQIIDLFDGGFPEISVTSPQPNEKPGESLLDLDFDPFKPDGSTPIGQTQSPISQTLPWDLWAVSLLSLPAADAGFTANWAADFGSSATTGTEESGNAQPAVDEQGWPPAEGWPTEAASQPQGEAATDEDATVPTFVAEFDKMSEVEAPEGDVAEGEGEAAPASVPEGGEGPVTTPATDIQPVEITASSPPAETATSAVESPVSAETEAAEQAEWLVLSVQTLALTPEHLFQTIDAKPEEEASSLEAKPGDEPDNVEPKPTDEPDKVDTQPGEVPDNIEPEPGDAPDNVEPQPGDETSKEGAANNGKEEEKMPIPSVVIEPASSNEGDDDRDGDIISPIATSDNGVITECQTTKDISSGMPPGYLFRVEMMHDFEAANPDELELKKGDIVLVVPTELAEDQDAGWLTGIRESDWLQLGTSAQKGLFPENFMQRLE</sequence>
<dbReference type="SMART" id="SM00326">
    <property type="entry name" value="SH3"/>
    <property type="match status" value="1"/>
</dbReference>
<feature type="domain" description="BAR" evidence="10">
    <location>
        <begin position="24"/>
        <end position="240"/>
    </location>
</feature>
<dbReference type="InterPro" id="IPR001452">
    <property type="entry name" value="SH3_domain"/>
</dbReference>
<dbReference type="SUPFAM" id="SSF103657">
    <property type="entry name" value="BAR/IMD domain-like"/>
    <property type="match status" value="1"/>
</dbReference>
<dbReference type="InterPro" id="IPR003005">
    <property type="entry name" value="Amphiphysin"/>
</dbReference>